<dbReference type="InterPro" id="IPR016040">
    <property type="entry name" value="NAD(P)-bd_dom"/>
</dbReference>
<dbReference type="AlphaFoldDB" id="A0A9X0HPL2"/>
<dbReference type="SUPFAM" id="SSF51735">
    <property type="entry name" value="NAD(P)-binding Rossmann-fold domains"/>
    <property type="match status" value="1"/>
</dbReference>
<dbReference type="Proteomes" id="UP000054223">
    <property type="component" value="Unassembled WGS sequence"/>
</dbReference>
<evidence type="ECO:0000313" key="3">
    <source>
        <dbReference type="Proteomes" id="UP000054223"/>
    </source>
</evidence>
<protein>
    <recommendedName>
        <fullName evidence="1">NAD(P)-binding domain-containing protein</fullName>
    </recommendedName>
</protein>
<comment type="caution">
    <text evidence="2">The sequence shown here is derived from an EMBL/GenBank/DDBJ whole genome shotgun (WGS) entry which is preliminary data.</text>
</comment>
<accession>A0A9X0HPL2</accession>
<dbReference type="RefSeq" id="WP_059068146.1">
    <property type="nucleotide sequence ID" value="NZ_LNAL01000003.1"/>
</dbReference>
<proteinExistence type="predicted"/>
<dbReference type="InterPro" id="IPR051604">
    <property type="entry name" value="Ergot_Alk_Oxidoreductase"/>
</dbReference>
<evidence type="ECO:0000259" key="1">
    <source>
        <dbReference type="Pfam" id="PF13460"/>
    </source>
</evidence>
<dbReference type="Gene3D" id="3.40.50.720">
    <property type="entry name" value="NAD(P)-binding Rossmann-like Domain"/>
    <property type="match status" value="1"/>
</dbReference>
<sequence>MTRILLTGATSNGGAATLDHLLQAPNATERLVAAIRPGSAPPLPNGITSVPLDFTDPSTHEPALQGIDHLLLVRPPELSDVKRYLRPFIQRAQLSGVRHVVFVSLQGVQLNWFAPHHKVEADLRRSGMSWTMLRPSYFFYVKPEHYAPLRYPVLQPGSATRRQWPHVFH</sequence>
<keyword evidence="3" id="KW-1185">Reference proteome</keyword>
<organism evidence="2 3">
    <name type="scientific">Solirubrum puertoriconensis</name>
    <dbReference type="NCBI Taxonomy" id="1751427"/>
    <lineage>
        <taxon>Bacteria</taxon>
        <taxon>Pseudomonadati</taxon>
        <taxon>Bacteroidota</taxon>
        <taxon>Cytophagia</taxon>
        <taxon>Cytophagales</taxon>
    </lineage>
</organism>
<dbReference type="PANTHER" id="PTHR43162">
    <property type="match status" value="1"/>
</dbReference>
<dbReference type="PANTHER" id="PTHR43162:SF1">
    <property type="entry name" value="PRESTALK A DIFFERENTIATION PROTEIN A"/>
    <property type="match status" value="1"/>
</dbReference>
<evidence type="ECO:0000313" key="2">
    <source>
        <dbReference type="EMBL" id="KUG09799.1"/>
    </source>
</evidence>
<dbReference type="OrthoDB" id="9780595at2"/>
<dbReference type="Pfam" id="PF13460">
    <property type="entry name" value="NAD_binding_10"/>
    <property type="match status" value="1"/>
</dbReference>
<name>A0A9X0HPL2_SOLP1</name>
<dbReference type="EMBL" id="LNAL01000003">
    <property type="protein sequence ID" value="KUG09799.1"/>
    <property type="molecule type" value="Genomic_DNA"/>
</dbReference>
<reference evidence="2 3" key="1">
    <citation type="submission" date="2015-11" db="EMBL/GenBank/DDBJ databases">
        <title>Solirubrum puertoriconensis gen. nov. an environmental bacteria isolated in Puerto Rico.</title>
        <authorList>
            <person name="Cuebas-Irizarry M.F."/>
            <person name="Montalvo-Rodriguez R."/>
        </authorList>
    </citation>
    <scope>NUCLEOTIDE SEQUENCE [LARGE SCALE GENOMIC DNA]</scope>
    <source>
        <strain evidence="2 3">MC1A</strain>
    </source>
</reference>
<dbReference type="InterPro" id="IPR036291">
    <property type="entry name" value="NAD(P)-bd_dom_sf"/>
</dbReference>
<feature type="domain" description="NAD(P)-binding" evidence="1">
    <location>
        <begin position="8"/>
        <end position="140"/>
    </location>
</feature>
<gene>
    <name evidence="2" type="ORF">ASU33_19200</name>
</gene>